<feature type="transmembrane region" description="Helical" evidence="8">
    <location>
        <begin position="276"/>
        <end position="300"/>
    </location>
</feature>
<evidence type="ECO:0000256" key="2">
    <source>
        <dbReference type="ARBA" id="ARBA00009657"/>
    </source>
</evidence>
<comment type="subcellular location">
    <subcellularLocation>
        <location evidence="1 8">Cell membrane</location>
        <topology evidence="1 8">Multi-pass membrane protein</topology>
    </subcellularLocation>
</comment>
<evidence type="ECO:0000313" key="11">
    <source>
        <dbReference type="Proteomes" id="UP000261520"/>
    </source>
</evidence>
<dbReference type="PANTHER" id="PTHR11388">
    <property type="entry name" value="ORGANIC ANION TRANSPORTER"/>
    <property type="match status" value="1"/>
</dbReference>
<comment type="caution">
    <text evidence="8">Lacks conserved residue(s) required for the propagation of feature annotation.</text>
</comment>
<dbReference type="Pfam" id="PF07648">
    <property type="entry name" value="Kazal_2"/>
    <property type="match status" value="1"/>
</dbReference>
<dbReference type="SUPFAM" id="SSF103473">
    <property type="entry name" value="MFS general substrate transporter"/>
    <property type="match status" value="1"/>
</dbReference>
<sequence length="679" mass="74675">RASNHCGSRPRALPRPPALLQRARLSSITFSVTFHARTRNNSRYVPKPGKSKLNRSSSYMEASQVHAARRVAVGSLCSKFARIRFPSRKLLWAILQDSRCFLFCMCYLTFIQSLMVSGYLSSVITTIEKRYSLRSSESGLLVSCFDIGSLLVVVFISYFGGRGQRPRWLAVGGVFIAVGAGLFSLPHFISPPYQIQEVNSSLANEGLCLNSNSSGRDHVDVTSCPRQQEGNEHDLYVALFIVAQILVGMGSTPIYTLGPTYLDDNVKKENASLYLALMYVMGALGPAAGYLLGGVLIGFYVDPKTDVHIDQSDPRFIGNWWSGFLLCAVAMLLVIFPMFAFPKKLPPRYKKKKRRKKLNLDDSNLPRAAVKILSNVTFLFVSLSYTAECAIVTAFITFIPKFIESQFGIPASSASIYTGVIIVPSAGVGIVLGGYIIKKLKLGARESAKLAMICSGVSLLCFSTLFDNHRYMFVFITENWATLNVWERHINENLTGGCNVNCGCKIHEYAPVCGSDGITYFNPCLAGCSSVSNDSSGVRTFKGMDHPSSMNACARSSLPAVSIGSAPSWSDVVCCCRSVAEQERPFALGMQFVLLRTLAYIPTPIYFGAVIDTTCMLWQQDCGVHGSCWEYDVTSLRFVYFGLTALNNVNLINTDWTLVCFVLSHTVASTVVFKVSFSK</sequence>
<accession>A0A3B4AUQ3</accession>
<keyword evidence="5 8" id="KW-1133">Transmembrane helix</keyword>
<dbReference type="Pfam" id="PF03137">
    <property type="entry name" value="OATP"/>
    <property type="match status" value="1"/>
</dbReference>
<keyword evidence="4 8" id="KW-0812">Transmembrane</keyword>
<keyword evidence="8" id="KW-0406">Ion transport</keyword>
<evidence type="ECO:0000259" key="9">
    <source>
        <dbReference type="PROSITE" id="PS51465"/>
    </source>
</evidence>
<dbReference type="Proteomes" id="UP000261520">
    <property type="component" value="Unplaced"/>
</dbReference>
<dbReference type="AlphaFoldDB" id="A0A3B4AUQ3"/>
<reference evidence="10" key="1">
    <citation type="submission" date="2025-08" db="UniProtKB">
        <authorList>
            <consortium name="Ensembl"/>
        </authorList>
    </citation>
    <scope>IDENTIFICATION</scope>
</reference>
<dbReference type="GO" id="GO:0016323">
    <property type="term" value="C:basolateral plasma membrane"/>
    <property type="evidence" value="ECO:0007669"/>
    <property type="project" value="TreeGrafter"/>
</dbReference>
<keyword evidence="3" id="KW-1003">Cell membrane</keyword>
<dbReference type="Gene3D" id="3.30.60.30">
    <property type="match status" value="1"/>
</dbReference>
<feature type="transmembrane region" description="Helical" evidence="8">
    <location>
        <begin position="449"/>
        <end position="466"/>
    </location>
</feature>
<evidence type="ECO:0000256" key="4">
    <source>
        <dbReference type="ARBA" id="ARBA00022692"/>
    </source>
</evidence>
<feature type="transmembrane region" description="Helical" evidence="8">
    <location>
        <begin position="416"/>
        <end position="437"/>
    </location>
</feature>
<dbReference type="GO" id="GO:0043252">
    <property type="term" value="P:sodium-independent organic anion transport"/>
    <property type="evidence" value="ECO:0007669"/>
    <property type="project" value="TreeGrafter"/>
</dbReference>
<keyword evidence="11" id="KW-1185">Reference proteome</keyword>
<comment type="similarity">
    <text evidence="2 8">Belongs to the organo anion transporter (TC 2.A.60) family.</text>
</comment>
<dbReference type="InterPro" id="IPR036259">
    <property type="entry name" value="MFS_trans_sf"/>
</dbReference>
<feature type="domain" description="Kazal-like" evidence="9">
    <location>
        <begin position="492"/>
        <end position="555"/>
    </location>
</feature>
<dbReference type="InterPro" id="IPR036058">
    <property type="entry name" value="Kazal_dom_sf"/>
</dbReference>
<dbReference type="InterPro" id="IPR004156">
    <property type="entry name" value="OATP"/>
</dbReference>
<feature type="transmembrane region" description="Helical" evidence="8">
    <location>
        <begin position="376"/>
        <end position="396"/>
    </location>
</feature>
<dbReference type="GO" id="GO:0015347">
    <property type="term" value="F:sodium-independent organic anion transmembrane transporter activity"/>
    <property type="evidence" value="ECO:0007669"/>
    <property type="project" value="TreeGrafter"/>
</dbReference>
<evidence type="ECO:0000256" key="6">
    <source>
        <dbReference type="ARBA" id="ARBA00023136"/>
    </source>
</evidence>
<protein>
    <recommendedName>
        <fullName evidence="8">Solute carrier organic anion transporter family member</fullName>
    </recommendedName>
</protein>
<feature type="transmembrane region" description="Helical" evidence="8">
    <location>
        <begin position="320"/>
        <end position="341"/>
    </location>
</feature>
<evidence type="ECO:0000256" key="3">
    <source>
        <dbReference type="ARBA" id="ARBA00022475"/>
    </source>
</evidence>
<dbReference type="InterPro" id="IPR002350">
    <property type="entry name" value="Kazal_dom"/>
</dbReference>
<evidence type="ECO:0000256" key="8">
    <source>
        <dbReference type="RuleBase" id="RU362056"/>
    </source>
</evidence>
<dbReference type="NCBIfam" id="TIGR00805">
    <property type="entry name" value="oat"/>
    <property type="match status" value="1"/>
</dbReference>
<feature type="transmembrane region" description="Helical" evidence="8">
    <location>
        <begin position="140"/>
        <end position="161"/>
    </location>
</feature>
<evidence type="ECO:0000256" key="7">
    <source>
        <dbReference type="ARBA" id="ARBA00023157"/>
    </source>
</evidence>
<keyword evidence="6 8" id="KW-0472">Membrane</keyword>
<keyword evidence="7" id="KW-1015">Disulfide bond</keyword>
<evidence type="ECO:0000256" key="5">
    <source>
        <dbReference type="ARBA" id="ARBA00022989"/>
    </source>
</evidence>
<evidence type="ECO:0000313" key="10">
    <source>
        <dbReference type="Ensembl" id="ENSPMGP00000020445.1"/>
    </source>
</evidence>
<dbReference type="SUPFAM" id="SSF100895">
    <property type="entry name" value="Kazal-type serine protease inhibitors"/>
    <property type="match status" value="1"/>
</dbReference>
<proteinExistence type="inferred from homology"/>
<keyword evidence="8" id="KW-0813">Transport</keyword>
<organism evidence="10 11">
    <name type="scientific">Periophthalmus magnuspinnatus</name>
    <dbReference type="NCBI Taxonomy" id="409849"/>
    <lineage>
        <taxon>Eukaryota</taxon>
        <taxon>Metazoa</taxon>
        <taxon>Chordata</taxon>
        <taxon>Craniata</taxon>
        <taxon>Vertebrata</taxon>
        <taxon>Euteleostomi</taxon>
        <taxon>Actinopterygii</taxon>
        <taxon>Neopterygii</taxon>
        <taxon>Teleostei</taxon>
        <taxon>Neoteleostei</taxon>
        <taxon>Acanthomorphata</taxon>
        <taxon>Gobiaria</taxon>
        <taxon>Gobiiformes</taxon>
        <taxon>Gobioidei</taxon>
        <taxon>Gobiidae</taxon>
        <taxon>Oxudercinae</taxon>
        <taxon>Periophthalmus</taxon>
    </lineage>
</organism>
<dbReference type="PANTHER" id="PTHR11388:SF142">
    <property type="entry name" value="SOLUTE CARRIER ORGANIC ANION TRANSPORTER FAMILY MEMBER 5A1"/>
    <property type="match status" value="1"/>
</dbReference>
<dbReference type="STRING" id="409849.ENSPMGP00000020445"/>
<feature type="transmembrane region" description="Helical" evidence="8">
    <location>
        <begin position="168"/>
        <end position="189"/>
    </location>
</feature>
<name>A0A3B4AUQ3_9GOBI</name>
<dbReference type="Gene3D" id="1.20.1250.20">
    <property type="entry name" value="MFS general substrate transporter like domains"/>
    <property type="match status" value="1"/>
</dbReference>
<reference evidence="10" key="2">
    <citation type="submission" date="2025-09" db="UniProtKB">
        <authorList>
            <consortium name="Ensembl"/>
        </authorList>
    </citation>
    <scope>IDENTIFICATION</scope>
</reference>
<dbReference type="GO" id="GO:0006811">
    <property type="term" value="P:monoatomic ion transport"/>
    <property type="evidence" value="ECO:0007669"/>
    <property type="project" value="UniProtKB-KW"/>
</dbReference>
<evidence type="ECO:0000256" key="1">
    <source>
        <dbReference type="ARBA" id="ARBA00004651"/>
    </source>
</evidence>
<feature type="transmembrane region" description="Helical" evidence="8">
    <location>
        <begin position="235"/>
        <end position="255"/>
    </location>
</feature>
<dbReference type="PROSITE" id="PS51465">
    <property type="entry name" value="KAZAL_2"/>
    <property type="match status" value="1"/>
</dbReference>
<dbReference type="CDD" id="cd17404">
    <property type="entry name" value="MFS_SLCO5_OATP5"/>
    <property type="match status" value="1"/>
</dbReference>
<dbReference type="Ensembl" id="ENSPMGT00000021781.1">
    <property type="protein sequence ID" value="ENSPMGP00000020445.1"/>
    <property type="gene ID" value="ENSPMGG00000016525.1"/>
</dbReference>
<feature type="transmembrane region" description="Helical" evidence="8">
    <location>
        <begin position="100"/>
        <end position="120"/>
    </location>
</feature>